<dbReference type="PANTHER" id="PTHR45569:SF1">
    <property type="entry name" value="SENSOR PROTEIN KDPD"/>
    <property type="match status" value="1"/>
</dbReference>
<dbReference type="InterPro" id="IPR003661">
    <property type="entry name" value="HisK_dim/P_dom"/>
</dbReference>
<name>A0A917M356_9BACT</name>
<dbReference type="InterPro" id="IPR025201">
    <property type="entry name" value="KdpD_TM"/>
</dbReference>
<dbReference type="Pfam" id="PF00512">
    <property type="entry name" value="HisKA"/>
    <property type="match status" value="1"/>
</dbReference>
<evidence type="ECO:0000256" key="2">
    <source>
        <dbReference type="ARBA" id="ARBA00004141"/>
    </source>
</evidence>
<dbReference type="Gene3D" id="1.10.287.130">
    <property type="match status" value="1"/>
</dbReference>
<evidence type="ECO:0000313" key="16">
    <source>
        <dbReference type="Proteomes" id="UP000647241"/>
    </source>
</evidence>
<comment type="caution">
    <text evidence="15">The sequence shown here is derived from an EMBL/GenBank/DDBJ whole genome shotgun (WGS) entry which is preliminary data.</text>
</comment>
<keyword evidence="4" id="KW-0597">Phosphoprotein</keyword>
<keyword evidence="6 13" id="KW-0812">Transmembrane</keyword>
<keyword evidence="5" id="KW-0808">Transferase</keyword>
<dbReference type="GO" id="GO:0005886">
    <property type="term" value="C:plasma membrane"/>
    <property type="evidence" value="ECO:0007669"/>
    <property type="project" value="TreeGrafter"/>
</dbReference>
<dbReference type="SMART" id="SM00387">
    <property type="entry name" value="HATPase_c"/>
    <property type="match status" value="1"/>
</dbReference>
<evidence type="ECO:0000256" key="6">
    <source>
        <dbReference type="ARBA" id="ARBA00022692"/>
    </source>
</evidence>
<dbReference type="GO" id="GO:0005524">
    <property type="term" value="F:ATP binding"/>
    <property type="evidence" value="ECO:0007669"/>
    <property type="project" value="UniProtKB-KW"/>
</dbReference>
<evidence type="ECO:0000256" key="11">
    <source>
        <dbReference type="ARBA" id="ARBA00023012"/>
    </source>
</evidence>
<sequence length="494" mass="54450">MSAVTVMSFRSIAGKWDLRQRVLVIIGQIAGGTLAIALLTVASFSLHFELSSAGYLYLLIIVLIALAWGFWQATVISFVAVLCLNYFFTQPIFSFYIANTQDWIAFGVFEVSALIVSSQSARNTLHMRENFLQQQSIERLYELSRGTLLLNLHQTPGPQIVQLIQHIFNLEAVALYDPLLGRVDKAGDCSETEEHLARGAYLQDLSYDDRLTQTSQRSLRLRGRPTGGLALRGNITPAIANALTSLTAIALERYRSFERESHAKAAHQSEELRAAVLDALAHAFKTPLTTIRTASSGLLEIGSLNGTEYELAQLIDQQSIQLNTLVTRLLRTARLDEGKFQARKEEVDVASVIDSALREQADRILSHPVEVDMKDSLLKVQGDFSLMATIISQFLDNAAKYSISGSKIDIAAARRHSEILISVHNEGPAISMTDREKIFERFYRCSGSKEVVPGTGIGLSIAKKAANAQHGHVWVISGEDIETTFFLSLPQAGG</sequence>
<evidence type="ECO:0000256" key="4">
    <source>
        <dbReference type="ARBA" id="ARBA00022553"/>
    </source>
</evidence>
<dbReference type="CDD" id="cd00082">
    <property type="entry name" value="HisKA"/>
    <property type="match status" value="1"/>
</dbReference>
<reference evidence="15" key="1">
    <citation type="journal article" date="2014" name="Int. J. Syst. Evol. Microbiol.">
        <title>Complete genome sequence of Corynebacterium casei LMG S-19264T (=DSM 44701T), isolated from a smear-ripened cheese.</title>
        <authorList>
            <consortium name="US DOE Joint Genome Institute (JGI-PGF)"/>
            <person name="Walter F."/>
            <person name="Albersmeier A."/>
            <person name="Kalinowski J."/>
            <person name="Ruckert C."/>
        </authorList>
    </citation>
    <scope>NUCLEOTIDE SEQUENCE</scope>
    <source>
        <strain evidence="15">CGMCC 1.12997</strain>
    </source>
</reference>
<dbReference type="GO" id="GO:0000155">
    <property type="term" value="F:phosphorelay sensor kinase activity"/>
    <property type="evidence" value="ECO:0007669"/>
    <property type="project" value="InterPro"/>
</dbReference>
<dbReference type="InterPro" id="IPR004358">
    <property type="entry name" value="Sig_transdc_His_kin-like_C"/>
</dbReference>
<dbReference type="EC" id="2.7.13.3" evidence="3"/>
<keyword evidence="12 13" id="KW-0472">Membrane</keyword>
<keyword evidence="11" id="KW-0902">Two-component regulatory system</keyword>
<dbReference type="AlphaFoldDB" id="A0A917M356"/>
<dbReference type="SUPFAM" id="SSF55874">
    <property type="entry name" value="ATPase domain of HSP90 chaperone/DNA topoisomerase II/histidine kinase"/>
    <property type="match status" value="1"/>
</dbReference>
<evidence type="ECO:0000256" key="12">
    <source>
        <dbReference type="ARBA" id="ARBA00023136"/>
    </source>
</evidence>
<dbReference type="Gene3D" id="1.20.120.620">
    <property type="entry name" value="Backbone structure of the membrane domain of e. Coli histidine kinase receptor kdpd"/>
    <property type="match status" value="1"/>
</dbReference>
<evidence type="ECO:0000259" key="14">
    <source>
        <dbReference type="PROSITE" id="PS50109"/>
    </source>
</evidence>
<feature type="transmembrane region" description="Helical" evidence="13">
    <location>
        <begin position="54"/>
        <end position="71"/>
    </location>
</feature>
<feature type="transmembrane region" description="Helical" evidence="13">
    <location>
        <begin position="21"/>
        <end position="48"/>
    </location>
</feature>
<dbReference type="InterPro" id="IPR003594">
    <property type="entry name" value="HATPase_dom"/>
</dbReference>
<dbReference type="InterPro" id="IPR005467">
    <property type="entry name" value="His_kinase_dom"/>
</dbReference>
<keyword evidence="7" id="KW-0547">Nucleotide-binding</keyword>
<dbReference type="InterPro" id="IPR052023">
    <property type="entry name" value="Histidine_kinase_KdpD"/>
</dbReference>
<dbReference type="PROSITE" id="PS50109">
    <property type="entry name" value="HIS_KIN"/>
    <property type="match status" value="1"/>
</dbReference>
<protein>
    <recommendedName>
        <fullName evidence="3">histidine kinase</fullName>
        <ecNumber evidence="3">2.7.13.3</ecNumber>
    </recommendedName>
</protein>
<organism evidence="15 16">
    <name type="scientific">Edaphobacter dinghuensis</name>
    <dbReference type="NCBI Taxonomy" id="1560005"/>
    <lineage>
        <taxon>Bacteria</taxon>
        <taxon>Pseudomonadati</taxon>
        <taxon>Acidobacteriota</taxon>
        <taxon>Terriglobia</taxon>
        <taxon>Terriglobales</taxon>
        <taxon>Acidobacteriaceae</taxon>
        <taxon>Edaphobacter</taxon>
    </lineage>
</organism>
<feature type="transmembrane region" description="Helical" evidence="13">
    <location>
        <begin position="78"/>
        <end position="97"/>
    </location>
</feature>
<comment type="subcellular location">
    <subcellularLocation>
        <location evidence="2">Membrane</location>
        <topology evidence="2">Multi-pass membrane protein</topology>
    </subcellularLocation>
</comment>
<dbReference type="EMBL" id="BMGT01000002">
    <property type="protein sequence ID" value="GGG72057.1"/>
    <property type="molecule type" value="Genomic_DNA"/>
</dbReference>
<evidence type="ECO:0000256" key="8">
    <source>
        <dbReference type="ARBA" id="ARBA00022777"/>
    </source>
</evidence>
<dbReference type="PANTHER" id="PTHR45569">
    <property type="entry name" value="SENSOR PROTEIN KDPD"/>
    <property type="match status" value="1"/>
</dbReference>
<evidence type="ECO:0000256" key="7">
    <source>
        <dbReference type="ARBA" id="ARBA00022741"/>
    </source>
</evidence>
<reference evidence="15" key="2">
    <citation type="submission" date="2020-09" db="EMBL/GenBank/DDBJ databases">
        <authorList>
            <person name="Sun Q."/>
            <person name="Zhou Y."/>
        </authorList>
    </citation>
    <scope>NUCLEOTIDE SEQUENCE</scope>
    <source>
        <strain evidence="15">CGMCC 1.12997</strain>
    </source>
</reference>
<keyword evidence="9" id="KW-0067">ATP-binding</keyword>
<dbReference type="Pfam" id="PF02518">
    <property type="entry name" value="HATPase_c"/>
    <property type="match status" value="1"/>
</dbReference>
<dbReference type="Pfam" id="PF13493">
    <property type="entry name" value="DUF4118"/>
    <property type="match status" value="1"/>
</dbReference>
<evidence type="ECO:0000256" key="10">
    <source>
        <dbReference type="ARBA" id="ARBA00022989"/>
    </source>
</evidence>
<evidence type="ECO:0000256" key="3">
    <source>
        <dbReference type="ARBA" id="ARBA00012438"/>
    </source>
</evidence>
<dbReference type="Proteomes" id="UP000647241">
    <property type="component" value="Unassembled WGS sequence"/>
</dbReference>
<feature type="domain" description="Histidine kinase" evidence="14">
    <location>
        <begin position="279"/>
        <end position="493"/>
    </location>
</feature>
<dbReference type="CDD" id="cd00075">
    <property type="entry name" value="HATPase"/>
    <property type="match status" value="1"/>
</dbReference>
<dbReference type="SUPFAM" id="SSF47384">
    <property type="entry name" value="Homodimeric domain of signal transducing histidine kinase"/>
    <property type="match status" value="1"/>
</dbReference>
<comment type="catalytic activity">
    <reaction evidence="1">
        <text>ATP + protein L-histidine = ADP + protein N-phospho-L-histidine.</text>
        <dbReference type="EC" id="2.7.13.3"/>
    </reaction>
</comment>
<accession>A0A917M356</accession>
<proteinExistence type="predicted"/>
<dbReference type="PRINTS" id="PR00344">
    <property type="entry name" value="BCTRLSENSOR"/>
</dbReference>
<evidence type="ECO:0000256" key="1">
    <source>
        <dbReference type="ARBA" id="ARBA00000085"/>
    </source>
</evidence>
<dbReference type="RefSeq" id="WP_229739255.1">
    <property type="nucleotide sequence ID" value="NZ_BMGT01000002.1"/>
</dbReference>
<evidence type="ECO:0000256" key="13">
    <source>
        <dbReference type="SAM" id="Phobius"/>
    </source>
</evidence>
<keyword evidence="16" id="KW-1185">Reference proteome</keyword>
<evidence type="ECO:0000256" key="5">
    <source>
        <dbReference type="ARBA" id="ARBA00022679"/>
    </source>
</evidence>
<evidence type="ECO:0000313" key="15">
    <source>
        <dbReference type="EMBL" id="GGG72057.1"/>
    </source>
</evidence>
<keyword evidence="10 13" id="KW-1133">Transmembrane helix</keyword>
<dbReference type="Gene3D" id="3.30.565.10">
    <property type="entry name" value="Histidine kinase-like ATPase, C-terminal domain"/>
    <property type="match status" value="1"/>
</dbReference>
<gene>
    <name evidence="15" type="ORF">GCM10011585_12930</name>
</gene>
<dbReference type="InterPro" id="IPR038318">
    <property type="entry name" value="KdpD_sf"/>
</dbReference>
<evidence type="ECO:0000256" key="9">
    <source>
        <dbReference type="ARBA" id="ARBA00022840"/>
    </source>
</evidence>
<dbReference type="SMART" id="SM00388">
    <property type="entry name" value="HisKA"/>
    <property type="match status" value="1"/>
</dbReference>
<dbReference type="InterPro" id="IPR036097">
    <property type="entry name" value="HisK_dim/P_sf"/>
</dbReference>
<keyword evidence="8" id="KW-0418">Kinase</keyword>
<dbReference type="InterPro" id="IPR036890">
    <property type="entry name" value="HATPase_C_sf"/>
</dbReference>